<gene>
    <name evidence="4" type="ORF">VTL71DRAFT_3838</name>
</gene>
<name>A0ABR4C467_9HELO</name>
<evidence type="ECO:0000256" key="1">
    <source>
        <dbReference type="SAM" id="MobiDB-lite"/>
    </source>
</evidence>
<dbReference type="PANTHER" id="PTHR23244">
    <property type="entry name" value="KELCH REPEAT DOMAIN"/>
    <property type="match status" value="1"/>
</dbReference>
<feature type="compositionally biased region" description="Polar residues" evidence="1">
    <location>
        <begin position="689"/>
        <end position="705"/>
    </location>
</feature>
<keyword evidence="2" id="KW-0472">Membrane</keyword>
<feature type="compositionally biased region" description="Basic and acidic residues" evidence="1">
    <location>
        <begin position="620"/>
        <end position="638"/>
    </location>
</feature>
<dbReference type="InterPro" id="IPR015915">
    <property type="entry name" value="Kelch-typ_b-propeller"/>
</dbReference>
<proteinExistence type="predicted"/>
<evidence type="ECO:0000256" key="2">
    <source>
        <dbReference type="SAM" id="Phobius"/>
    </source>
</evidence>
<organism evidence="4 5">
    <name type="scientific">Oculimacula yallundae</name>
    <dbReference type="NCBI Taxonomy" id="86028"/>
    <lineage>
        <taxon>Eukaryota</taxon>
        <taxon>Fungi</taxon>
        <taxon>Dikarya</taxon>
        <taxon>Ascomycota</taxon>
        <taxon>Pezizomycotina</taxon>
        <taxon>Leotiomycetes</taxon>
        <taxon>Helotiales</taxon>
        <taxon>Ploettnerulaceae</taxon>
        <taxon>Oculimacula</taxon>
    </lineage>
</organism>
<accession>A0ABR4C467</accession>
<dbReference type="PANTHER" id="PTHR23244:SF497">
    <property type="entry name" value="WALL ANCHORED PROTEIN, PUTATIVE-RELATED"/>
    <property type="match status" value="1"/>
</dbReference>
<evidence type="ECO:0000313" key="4">
    <source>
        <dbReference type="EMBL" id="KAL2064700.1"/>
    </source>
</evidence>
<keyword evidence="3" id="KW-0732">Signal</keyword>
<protein>
    <recommendedName>
        <fullName evidence="6">Cell wall anchored protein</fullName>
    </recommendedName>
</protein>
<keyword evidence="2" id="KW-0812">Transmembrane</keyword>
<sequence>MKISVLLGFSCVTGAVASVFERQTASSGSGTSSASGTLPTPSLPQNINGSKYDISQHFCRIWRHASVLANGKIYIDGGNTFTPTYNTTFSNTPQANIENGMNDNLIVIDLSKDFNNQDTAPYSVIHKGPQVPNGLIEQTLWYSQITRKIYQLGGWFSFNSQTDPGFTELAKIPPSAIWEFDIDTQLWKQSAFNYVSTGSKVERSGAAANCDVPSLNMSFLFEGYVQQRSDAEYTTYERSSTFKFIEGMLQLDTNTSPPTLTNISVPTYIGPRMNGAMIHVPVGKKGVLVQIAGQVPQDPTPFGTPILKANEKNVNIDNGFVDIYDIETGFWFRQQTFGGPDIPSGRSDICTVLVAAPDGSSFNIFVIAGIMDYNNVVAHEDMWILTIPTFQWVQVHTRPGGVFGHTCHAVGENLIVVGGMQTDEKGGAVKNCSSHMPAEIFSLVDLEYTGKFDFAGASRTPPVPAQVVKLIGGTSTGGASAPNLVWSDAYLQYVFKPSLPRPSYKPTYTLAAGTLPTNTTSPIPTSAPSPKKNNIGLIAGASVGGFVLLAILLTLFIILYRRRNAKRRAAVLAAADPHHPEPNELPSYQDAKYNDPHAVEVSAYQEPLQFAPYRMQSNREPAEMDAHGSEMAEERDQWRPLSPEIGVGLGLGSSPRMRTERTGSPRFSEVSRDSGTVSPSLIEGEGTPKSPNSARLSRQSEVSRE</sequence>
<keyword evidence="5" id="KW-1185">Reference proteome</keyword>
<feature type="transmembrane region" description="Helical" evidence="2">
    <location>
        <begin position="535"/>
        <end position="560"/>
    </location>
</feature>
<reference evidence="4 5" key="1">
    <citation type="journal article" date="2024" name="Commun. Biol.">
        <title>Comparative genomic analysis of thermophilic fungi reveals convergent evolutionary adaptations and gene losses.</title>
        <authorList>
            <person name="Steindorff A.S."/>
            <person name="Aguilar-Pontes M.V."/>
            <person name="Robinson A.J."/>
            <person name="Andreopoulos B."/>
            <person name="LaButti K."/>
            <person name="Kuo A."/>
            <person name="Mondo S."/>
            <person name="Riley R."/>
            <person name="Otillar R."/>
            <person name="Haridas S."/>
            <person name="Lipzen A."/>
            <person name="Grimwood J."/>
            <person name="Schmutz J."/>
            <person name="Clum A."/>
            <person name="Reid I.D."/>
            <person name="Moisan M.C."/>
            <person name="Butler G."/>
            <person name="Nguyen T.T.M."/>
            <person name="Dewar K."/>
            <person name="Conant G."/>
            <person name="Drula E."/>
            <person name="Henrissat B."/>
            <person name="Hansel C."/>
            <person name="Singer S."/>
            <person name="Hutchinson M.I."/>
            <person name="de Vries R.P."/>
            <person name="Natvig D.O."/>
            <person name="Powell A.J."/>
            <person name="Tsang A."/>
            <person name="Grigoriev I.V."/>
        </authorList>
    </citation>
    <scope>NUCLEOTIDE SEQUENCE [LARGE SCALE GENOMIC DNA]</scope>
    <source>
        <strain evidence="4 5">CBS 494.80</strain>
    </source>
</reference>
<evidence type="ECO:0008006" key="6">
    <source>
        <dbReference type="Google" id="ProtNLM"/>
    </source>
</evidence>
<keyword evidence="2" id="KW-1133">Transmembrane helix</keyword>
<evidence type="ECO:0000256" key="3">
    <source>
        <dbReference type="SAM" id="SignalP"/>
    </source>
</evidence>
<dbReference type="SUPFAM" id="SSF50965">
    <property type="entry name" value="Galactose oxidase, central domain"/>
    <property type="match status" value="1"/>
</dbReference>
<dbReference type="EMBL" id="JAZHXI010000013">
    <property type="protein sequence ID" value="KAL2064700.1"/>
    <property type="molecule type" value="Genomic_DNA"/>
</dbReference>
<feature type="region of interest" description="Disordered" evidence="1">
    <location>
        <begin position="619"/>
        <end position="705"/>
    </location>
</feature>
<evidence type="ECO:0000313" key="5">
    <source>
        <dbReference type="Proteomes" id="UP001595075"/>
    </source>
</evidence>
<feature type="chain" id="PRO_5045719853" description="Cell wall anchored protein" evidence="3">
    <location>
        <begin position="18"/>
        <end position="705"/>
    </location>
</feature>
<dbReference type="Proteomes" id="UP001595075">
    <property type="component" value="Unassembled WGS sequence"/>
</dbReference>
<comment type="caution">
    <text evidence="4">The sequence shown here is derived from an EMBL/GenBank/DDBJ whole genome shotgun (WGS) entry which is preliminary data.</text>
</comment>
<dbReference type="InterPro" id="IPR011043">
    <property type="entry name" value="Gal_Oxase/kelch_b-propeller"/>
</dbReference>
<feature type="signal peptide" evidence="3">
    <location>
        <begin position="1"/>
        <end position="17"/>
    </location>
</feature>
<dbReference type="Gene3D" id="2.120.10.80">
    <property type="entry name" value="Kelch-type beta propeller"/>
    <property type="match status" value="1"/>
</dbReference>